<feature type="region of interest" description="Disordered" evidence="1">
    <location>
        <begin position="187"/>
        <end position="214"/>
    </location>
</feature>
<name>A0A7W9JB08_9ACTN</name>
<gene>
    <name evidence="3" type="ORF">HDA39_005374</name>
</gene>
<feature type="compositionally biased region" description="Low complexity" evidence="1">
    <location>
        <begin position="30"/>
        <end position="48"/>
    </location>
</feature>
<evidence type="ECO:0000256" key="1">
    <source>
        <dbReference type="SAM" id="MobiDB-lite"/>
    </source>
</evidence>
<organism evidence="3 4">
    <name type="scientific">Kribbella italica</name>
    <dbReference type="NCBI Taxonomy" id="1540520"/>
    <lineage>
        <taxon>Bacteria</taxon>
        <taxon>Bacillati</taxon>
        <taxon>Actinomycetota</taxon>
        <taxon>Actinomycetes</taxon>
        <taxon>Propionibacteriales</taxon>
        <taxon>Kribbellaceae</taxon>
        <taxon>Kribbella</taxon>
    </lineage>
</organism>
<dbReference type="Proteomes" id="UP000549971">
    <property type="component" value="Unassembled WGS sequence"/>
</dbReference>
<comment type="caution">
    <text evidence="3">The sequence shown here is derived from an EMBL/GenBank/DDBJ whole genome shotgun (WGS) entry which is preliminary data.</text>
</comment>
<reference evidence="3 4" key="1">
    <citation type="submission" date="2020-08" db="EMBL/GenBank/DDBJ databases">
        <title>Sequencing the genomes of 1000 actinobacteria strains.</title>
        <authorList>
            <person name="Klenk H.-P."/>
        </authorList>
    </citation>
    <scope>NUCLEOTIDE SEQUENCE [LARGE SCALE GENOMIC DNA]</scope>
    <source>
        <strain evidence="3 4">DSM 28967</strain>
    </source>
</reference>
<evidence type="ECO:0000313" key="3">
    <source>
        <dbReference type="EMBL" id="MBB5838640.1"/>
    </source>
</evidence>
<dbReference type="RefSeq" id="WP_184799634.1">
    <property type="nucleotide sequence ID" value="NZ_JACHMY010000001.1"/>
</dbReference>
<sequence>MKKLVSVVLGVALLGTAAACGDGSAPEADPSPSAVTTPTASATTTTTAPAPPPKPAGPLTGAQYQANLAKLDQQIATDLRGLTGARSADNLADAMDTLAESLNSTAAELALLKVQPNIATAHKTLQTKLRAAASSLTGPQSDNVDTNAKCGGVVYTSQNVQRKLATDLTGAIAPLGRFGLKFGTTLPDVGPEPADQRPSNGDVLVRSGTRGSGRLQVTNGTAEDVAIAIVTDGKPPSKPHLLVYVQAKKTATISRIGGKYHVYFKSGTDWNPKRRQFSAGCSFSKFDEGFGRNEGWKIDLQPTALGNASTSDVDAF</sequence>
<feature type="chain" id="PRO_5038381227" evidence="2">
    <location>
        <begin position="20"/>
        <end position="316"/>
    </location>
</feature>
<dbReference type="PROSITE" id="PS51257">
    <property type="entry name" value="PROKAR_LIPOPROTEIN"/>
    <property type="match status" value="1"/>
</dbReference>
<proteinExistence type="predicted"/>
<dbReference type="AlphaFoldDB" id="A0A7W9JB08"/>
<feature type="signal peptide" evidence="2">
    <location>
        <begin position="1"/>
        <end position="19"/>
    </location>
</feature>
<accession>A0A7W9JB08</accession>
<feature type="region of interest" description="Disordered" evidence="1">
    <location>
        <begin position="21"/>
        <end position="59"/>
    </location>
</feature>
<evidence type="ECO:0000313" key="4">
    <source>
        <dbReference type="Proteomes" id="UP000549971"/>
    </source>
</evidence>
<dbReference type="EMBL" id="JACHMY010000001">
    <property type="protein sequence ID" value="MBB5838640.1"/>
    <property type="molecule type" value="Genomic_DNA"/>
</dbReference>
<protein>
    <submittedName>
        <fullName evidence="3">Uncharacterized protein</fullName>
    </submittedName>
</protein>
<evidence type="ECO:0000256" key="2">
    <source>
        <dbReference type="SAM" id="SignalP"/>
    </source>
</evidence>
<keyword evidence="2" id="KW-0732">Signal</keyword>
<keyword evidence="4" id="KW-1185">Reference proteome</keyword>